<dbReference type="EMBL" id="LGRX02013260">
    <property type="protein sequence ID" value="KAK3266290.1"/>
    <property type="molecule type" value="Genomic_DNA"/>
</dbReference>
<evidence type="ECO:0000256" key="1">
    <source>
        <dbReference type="SAM" id="MobiDB-lite"/>
    </source>
</evidence>
<feature type="region of interest" description="Disordered" evidence="1">
    <location>
        <begin position="257"/>
        <end position="280"/>
    </location>
</feature>
<feature type="transmembrane region" description="Helical" evidence="2">
    <location>
        <begin position="123"/>
        <end position="141"/>
    </location>
</feature>
<dbReference type="Proteomes" id="UP001190700">
    <property type="component" value="Unassembled WGS sequence"/>
</dbReference>
<proteinExistence type="predicted"/>
<keyword evidence="2" id="KW-0472">Membrane</keyword>
<sequence length="280" mass="31521">MQCNGRVEYVPTRNLIVYHQSEEAKKEAKKGRPKYENRASISAGAGTSTYHVLKDGSCMVADVDPLWRMHGHMQTGLQHPVIQALLGAQIVHFKPTHYYWGLCYEILRRVTVTSLVLPVQVYAPRYDVIYAAMVSVVALMVQAQVKPYNRSNINLMQTLIIGSQAACMLLLNTEKFVIDEDQEDESEANGILLVVLQVALFTFIFAKLMTYFIPWARIYIPALRAYFKALHRDAEKGDKESDIGTPQVKQKWVSTMFGSNDSADSDQSKLDMEPAGVTVL</sequence>
<protein>
    <submittedName>
        <fullName evidence="3">Uncharacterized protein</fullName>
    </submittedName>
</protein>
<keyword evidence="2" id="KW-0812">Transmembrane</keyword>
<evidence type="ECO:0000256" key="2">
    <source>
        <dbReference type="SAM" id="Phobius"/>
    </source>
</evidence>
<evidence type="ECO:0000313" key="4">
    <source>
        <dbReference type="Proteomes" id="UP001190700"/>
    </source>
</evidence>
<feature type="transmembrane region" description="Helical" evidence="2">
    <location>
        <begin position="191"/>
        <end position="214"/>
    </location>
</feature>
<organism evidence="3 4">
    <name type="scientific">Cymbomonas tetramitiformis</name>
    <dbReference type="NCBI Taxonomy" id="36881"/>
    <lineage>
        <taxon>Eukaryota</taxon>
        <taxon>Viridiplantae</taxon>
        <taxon>Chlorophyta</taxon>
        <taxon>Pyramimonadophyceae</taxon>
        <taxon>Pyramimonadales</taxon>
        <taxon>Pyramimonadaceae</taxon>
        <taxon>Cymbomonas</taxon>
    </lineage>
</organism>
<reference evidence="3 4" key="1">
    <citation type="journal article" date="2015" name="Genome Biol. Evol.">
        <title>Comparative Genomics of a Bacterivorous Green Alga Reveals Evolutionary Causalities and Consequences of Phago-Mixotrophic Mode of Nutrition.</title>
        <authorList>
            <person name="Burns J.A."/>
            <person name="Paasch A."/>
            <person name="Narechania A."/>
            <person name="Kim E."/>
        </authorList>
    </citation>
    <scope>NUCLEOTIDE SEQUENCE [LARGE SCALE GENOMIC DNA]</scope>
    <source>
        <strain evidence="3 4">PLY_AMNH</strain>
    </source>
</reference>
<accession>A0AAE0FUU8</accession>
<keyword evidence="2" id="KW-1133">Transmembrane helix</keyword>
<keyword evidence="4" id="KW-1185">Reference proteome</keyword>
<name>A0AAE0FUU8_9CHLO</name>
<gene>
    <name evidence="3" type="ORF">CYMTET_25077</name>
</gene>
<dbReference type="AlphaFoldDB" id="A0AAE0FUU8"/>
<comment type="caution">
    <text evidence="3">The sequence shown here is derived from an EMBL/GenBank/DDBJ whole genome shotgun (WGS) entry which is preliminary data.</text>
</comment>
<evidence type="ECO:0000313" key="3">
    <source>
        <dbReference type="EMBL" id="KAK3266290.1"/>
    </source>
</evidence>